<accession>A0ABN1JLK3</accession>
<comment type="similarity">
    <text evidence="1">Belongs to the CFA/CMAS family.</text>
</comment>
<dbReference type="RefSeq" id="WP_141289412.1">
    <property type="nucleotide sequence ID" value="NZ_BAAAEW010000004.1"/>
</dbReference>
<evidence type="ECO:0000313" key="7">
    <source>
        <dbReference type="EMBL" id="GAA0742310.1"/>
    </source>
</evidence>
<proteinExistence type="inferred from homology"/>
<dbReference type="Gene3D" id="3.40.50.150">
    <property type="entry name" value="Vaccinia Virus protein VP39"/>
    <property type="match status" value="1"/>
</dbReference>
<evidence type="ECO:0000256" key="4">
    <source>
        <dbReference type="ARBA" id="ARBA00022691"/>
    </source>
</evidence>
<keyword evidence="3" id="KW-0808">Transferase</keyword>
<dbReference type="PANTHER" id="PTHR43667:SF2">
    <property type="entry name" value="FATTY ACID C-METHYL TRANSFERASE"/>
    <property type="match status" value="1"/>
</dbReference>
<sequence length="415" mass="46376">MNVSTAPTASSAQHASATKRAQKARPPFAARQVLRLLQGLGHGNLTLHTPDGEQLHFGPRDAPGAVLRLHDWRVFAAVLKSGDVGFGEAYMAGEWSSPDLPALLRLLMANREQLERAVYGSWWGSLLHRVRHALNRNSREGSRRNIEAHYDLGNDFYRLWLDETMNYSSAWFDGDLQQPLDQAQRAKLGRALDACGLRPGQRVLEIGCGWGAVAEAAAQRGLELTGVTLSTEQLAFAQARLARQGLDGLAKLRLQDYRDVPESGFDAVVSIEMFEAVGQAYWPQFFRGVHAKLKAGGRACVQSITLRDELFERYAGGTDFIQQYVFPGGMLPSPTAFREQAAQAGLRVVDEMAFGPDYAETLRRWRAAFLAQEEAVRRQGYDDRFLRLWDFYLAYCEAAFESGNTDVMQFTLQRD</sequence>
<dbReference type="InterPro" id="IPR029063">
    <property type="entry name" value="SAM-dependent_MTases_sf"/>
</dbReference>
<reference evidence="7 8" key="1">
    <citation type="journal article" date="2019" name="Int. J. Syst. Evol. Microbiol.">
        <title>The Global Catalogue of Microorganisms (GCM) 10K type strain sequencing project: providing services to taxonomists for standard genome sequencing and annotation.</title>
        <authorList>
            <consortium name="The Broad Institute Genomics Platform"/>
            <consortium name="The Broad Institute Genome Sequencing Center for Infectious Disease"/>
            <person name="Wu L."/>
            <person name="Ma J."/>
        </authorList>
    </citation>
    <scope>NUCLEOTIDE SEQUENCE [LARGE SCALE GENOMIC DNA]</scope>
    <source>
        <strain evidence="7 8">JCM 15503</strain>
    </source>
</reference>
<comment type="caution">
    <text evidence="7">The sequence shown here is derived from an EMBL/GenBank/DDBJ whole genome shotgun (WGS) entry which is preliminary data.</text>
</comment>
<evidence type="ECO:0000256" key="3">
    <source>
        <dbReference type="ARBA" id="ARBA00022679"/>
    </source>
</evidence>
<feature type="region of interest" description="Disordered" evidence="6">
    <location>
        <begin position="1"/>
        <end position="25"/>
    </location>
</feature>
<dbReference type="Proteomes" id="UP001500279">
    <property type="component" value="Unassembled WGS sequence"/>
</dbReference>
<evidence type="ECO:0000256" key="6">
    <source>
        <dbReference type="SAM" id="MobiDB-lite"/>
    </source>
</evidence>
<evidence type="ECO:0000256" key="5">
    <source>
        <dbReference type="ARBA" id="ARBA00023098"/>
    </source>
</evidence>
<name>A0ABN1JLK3_9BURK</name>
<organism evidence="7 8">
    <name type="scientific">Ideonella azotifigens</name>
    <dbReference type="NCBI Taxonomy" id="513160"/>
    <lineage>
        <taxon>Bacteria</taxon>
        <taxon>Pseudomonadati</taxon>
        <taxon>Pseudomonadota</taxon>
        <taxon>Betaproteobacteria</taxon>
        <taxon>Burkholderiales</taxon>
        <taxon>Sphaerotilaceae</taxon>
        <taxon>Ideonella</taxon>
    </lineage>
</organism>
<dbReference type="EMBL" id="BAAAEW010000004">
    <property type="protein sequence ID" value="GAA0742310.1"/>
    <property type="molecule type" value="Genomic_DNA"/>
</dbReference>
<dbReference type="CDD" id="cd02440">
    <property type="entry name" value="AdoMet_MTases"/>
    <property type="match status" value="1"/>
</dbReference>
<keyword evidence="2" id="KW-0489">Methyltransferase</keyword>
<dbReference type="Pfam" id="PF02353">
    <property type="entry name" value="CMAS"/>
    <property type="match status" value="1"/>
</dbReference>
<dbReference type="InterPro" id="IPR050723">
    <property type="entry name" value="CFA/CMAS"/>
</dbReference>
<feature type="compositionally biased region" description="Polar residues" evidence="6">
    <location>
        <begin position="1"/>
        <end position="16"/>
    </location>
</feature>
<dbReference type="InterPro" id="IPR003333">
    <property type="entry name" value="CMAS"/>
</dbReference>
<evidence type="ECO:0000313" key="8">
    <source>
        <dbReference type="Proteomes" id="UP001500279"/>
    </source>
</evidence>
<keyword evidence="5" id="KW-0443">Lipid metabolism</keyword>
<protein>
    <submittedName>
        <fullName evidence="7">Cyclopropane-fatty-acyl-phospholipid synthase family protein</fullName>
    </submittedName>
</protein>
<evidence type="ECO:0000256" key="1">
    <source>
        <dbReference type="ARBA" id="ARBA00010815"/>
    </source>
</evidence>
<keyword evidence="4" id="KW-0949">S-adenosyl-L-methionine</keyword>
<gene>
    <name evidence="7" type="ORF">GCM10009107_05720</name>
</gene>
<dbReference type="PIRSF" id="PIRSF003085">
    <property type="entry name" value="CMAS"/>
    <property type="match status" value="1"/>
</dbReference>
<dbReference type="SUPFAM" id="SSF53335">
    <property type="entry name" value="S-adenosyl-L-methionine-dependent methyltransferases"/>
    <property type="match status" value="1"/>
</dbReference>
<keyword evidence="8" id="KW-1185">Reference proteome</keyword>
<dbReference type="PANTHER" id="PTHR43667">
    <property type="entry name" value="CYCLOPROPANE-FATTY-ACYL-PHOSPHOLIPID SYNTHASE"/>
    <property type="match status" value="1"/>
</dbReference>
<evidence type="ECO:0000256" key="2">
    <source>
        <dbReference type="ARBA" id="ARBA00022603"/>
    </source>
</evidence>